<dbReference type="Gene3D" id="3.90.1200.10">
    <property type="match status" value="1"/>
</dbReference>
<dbReference type="Pfam" id="PF01633">
    <property type="entry name" value="Choline_kinase"/>
    <property type="match status" value="1"/>
</dbReference>
<evidence type="ECO:0000256" key="3">
    <source>
        <dbReference type="ARBA" id="ARBA00037883"/>
    </source>
</evidence>
<dbReference type="PANTHER" id="PTHR22603">
    <property type="entry name" value="CHOLINE/ETHANOALAMINE KINASE"/>
    <property type="match status" value="1"/>
</dbReference>
<keyword evidence="1" id="KW-0594">Phospholipid biosynthesis</keyword>
<keyword evidence="7" id="KW-1185">Reference proteome</keyword>
<evidence type="ECO:0000256" key="1">
    <source>
        <dbReference type="ARBA" id="ARBA00023209"/>
    </source>
</evidence>
<proteinExistence type="inferred from homology"/>
<evidence type="ECO:0000256" key="4">
    <source>
        <dbReference type="ARBA" id="ARBA00038211"/>
    </source>
</evidence>
<dbReference type="InterPro" id="IPR011009">
    <property type="entry name" value="Kinase-like_dom_sf"/>
</dbReference>
<comment type="similarity">
    <text evidence="4">Belongs to the choline/ethanolamine kinase family.</text>
</comment>
<comment type="caution">
    <text evidence="6">The sequence shown here is derived from an EMBL/GenBank/DDBJ whole genome shotgun (WGS) entry which is preliminary data.</text>
</comment>
<accession>A0A9P1NB85</accession>
<evidence type="ECO:0000256" key="2">
    <source>
        <dbReference type="ARBA" id="ARBA00023264"/>
    </source>
</evidence>
<gene>
    <name evidence="6" type="ORF">CAMP_LOCUS17270</name>
</gene>
<protein>
    <recommendedName>
        <fullName evidence="5">ethanolamine kinase</fullName>
        <ecNumber evidence="5">2.7.1.82</ecNumber>
    </recommendedName>
</protein>
<dbReference type="Proteomes" id="UP001152747">
    <property type="component" value="Unassembled WGS sequence"/>
</dbReference>
<dbReference type="GO" id="GO:0006646">
    <property type="term" value="P:phosphatidylethanolamine biosynthetic process"/>
    <property type="evidence" value="ECO:0007669"/>
    <property type="project" value="TreeGrafter"/>
</dbReference>
<dbReference type="Gene3D" id="3.30.200.20">
    <property type="entry name" value="Phosphorylase Kinase, domain 1"/>
    <property type="match status" value="1"/>
</dbReference>
<dbReference type="GO" id="GO:0004305">
    <property type="term" value="F:ethanolamine kinase activity"/>
    <property type="evidence" value="ECO:0007669"/>
    <property type="project" value="UniProtKB-EC"/>
</dbReference>
<dbReference type="GO" id="GO:0005737">
    <property type="term" value="C:cytoplasm"/>
    <property type="evidence" value="ECO:0007669"/>
    <property type="project" value="TreeGrafter"/>
</dbReference>
<name>A0A9P1NB85_9PELO</name>
<keyword evidence="1" id="KW-0443">Lipid metabolism</keyword>
<dbReference type="PANTHER" id="PTHR22603:SF66">
    <property type="entry name" value="ETHANOLAMINE KINASE"/>
    <property type="match status" value="1"/>
</dbReference>
<dbReference type="OrthoDB" id="10267235at2759"/>
<evidence type="ECO:0000256" key="5">
    <source>
        <dbReference type="ARBA" id="ARBA00038874"/>
    </source>
</evidence>
<dbReference type="CDD" id="cd05157">
    <property type="entry name" value="ETNK_euk"/>
    <property type="match status" value="1"/>
</dbReference>
<evidence type="ECO:0000313" key="7">
    <source>
        <dbReference type="Proteomes" id="UP001152747"/>
    </source>
</evidence>
<keyword evidence="1" id="KW-0444">Lipid biosynthesis</keyword>
<keyword evidence="2" id="KW-1208">Phospholipid metabolism</keyword>
<dbReference type="SUPFAM" id="SSF56112">
    <property type="entry name" value="Protein kinase-like (PK-like)"/>
    <property type="match status" value="1"/>
</dbReference>
<dbReference type="EC" id="2.7.1.82" evidence="5"/>
<evidence type="ECO:0000313" key="6">
    <source>
        <dbReference type="EMBL" id="CAI5454633.1"/>
    </source>
</evidence>
<organism evidence="6 7">
    <name type="scientific">Caenorhabditis angaria</name>
    <dbReference type="NCBI Taxonomy" id="860376"/>
    <lineage>
        <taxon>Eukaryota</taxon>
        <taxon>Metazoa</taxon>
        <taxon>Ecdysozoa</taxon>
        <taxon>Nematoda</taxon>
        <taxon>Chromadorea</taxon>
        <taxon>Rhabditida</taxon>
        <taxon>Rhabditina</taxon>
        <taxon>Rhabditomorpha</taxon>
        <taxon>Rhabditoidea</taxon>
        <taxon>Rhabditidae</taxon>
        <taxon>Peloderinae</taxon>
        <taxon>Caenorhabditis</taxon>
    </lineage>
</organism>
<reference evidence="6" key="1">
    <citation type="submission" date="2022-11" db="EMBL/GenBank/DDBJ databases">
        <authorList>
            <person name="Kikuchi T."/>
        </authorList>
    </citation>
    <scope>NUCLEOTIDE SEQUENCE</scope>
    <source>
        <strain evidence="6">PS1010</strain>
    </source>
</reference>
<sequence>MQLLKFTAELSLTCKEDCEKLTLEILKILRPNWSSENVKFQYFSVGITNKIFATQHLEESVIFRVFGKNTGKIIDRDNEIVAWRKLAQHGLAAPLYAQFANGIVCGFLEGESLKIEQMRQQSYQSKIARAISHLHTTIPSDSEPCLFDKIRHFNNAFIPKYDDTKKQQIYSKHFPENLELEIQKLEKLILESDEIVAFCHNDILVHNIVYDPKNDSINFIDYEYASTNYALFDIANHFCEYAGVEDIPDYSQCLKKSQKIEFLEAYLGDKKTPERLDQIMQRIPLFEAASHLFWSIWALVQSQNSVIEFDYLTYGASRYEQYIKRLSKYSA</sequence>
<comment type="pathway">
    <text evidence="3">Phospholipid metabolism; phosphatidylethanolamine biosynthesis; phosphatidylethanolamine from ethanolamine: step 1/3.</text>
</comment>
<dbReference type="AlphaFoldDB" id="A0A9P1NB85"/>
<dbReference type="EMBL" id="CANHGI010000006">
    <property type="protein sequence ID" value="CAI5454633.1"/>
    <property type="molecule type" value="Genomic_DNA"/>
</dbReference>